<keyword evidence="4" id="KW-1185">Reference proteome</keyword>
<feature type="compositionally biased region" description="Pro residues" evidence="1">
    <location>
        <begin position="388"/>
        <end position="397"/>
    </location>
</feature>
<organism evidence="3 4">
    <name type="scientific">Pseudonocardia humida</name>
    <dbReference type="NCBI Taxonomy" id="2800819"/>
    <lineage>
        <taxon>Bacteria</taxon>
        <taxon>Bacillati</taxon>
        <taxon>Actinomycetota</taxon>
        <taxon>Actinomycetes</taxon>
        <taxon>Pseudonocardiales</taxon>
        <taxon>Pseudonocardiaceae</taxon>
        <taxon>Pseudonocardia</taxon>
    </lineage>
</organism>
<evidence type="ECO:0000313" key="4">
    <source>
        <dbReference type="Proteomes" id="UP001165283"/>
    </source>
</evidence>
<feature type="region of interest" description="Disordered" evidence="1">
    <location>
        <begin position="311"/>
        <end position="339"/>
    </location>
</feature>
<evidence type="ECO:0000256" key="1">
    <source>
        <dbReference type="SAM" id="MobiDB-lite"/>
    </source>
</evidence>
<feature type="transmembrane region" description="Helical" evidence="2">
    <location>
        <begin position="132"/>
        <end position="155"/>
    </location>
</feature>
<dbReference type="Proteomes" id="UP001165283">
    <property type="component" value="Unassembled WGS sequence"/>
</dbReference>
<evidence type="ECO:0000313" key="3">
    <source>
        <dbReference type="EMBL" id="MCO1654349.1"/>
    </source>
</evidence>
<feature type="transmembrane region" description="Helical" evidence="2">
    <location>
        <begin position="108"/>
        <end position="126"/>
    </location>
</feature>
<proteinExistence type="predicted"/>
<sequence>MSGDDEKGRAQEPAVQVVDGAAREFLDGVRAALSDLPPGEVDEILDDVRAHLAELSGELGVRPDRAALAARLGTPQAYAGELRAAAGYPPAPPAAEPAAPPNRTAARLAVLGLVAGTLLIVVGLLGRSAPVVLLAILVALLGLAGLAGQSSRLAAVAELPELRRPLAQLRRARSGFLGELQPAWWVLRAVVAAAVVAMVVGSADPLPVLLLAVLAVPLSVWLGRHSRADRRWLWLVAPLNALAACLLVIAALSWTSAAPSPAIDTADYYPGPSGLQQNGELIRDIRPVDAAGNPLTGVYLFDQDGRPIEVNPESCYDGYGGDPYDSYDSGDPSAGAAQPYPRGTWEVDPDTGRCVLVPPVPLVVAVPTATAAAAPTSVPPGAVAPTGPAVPPAPPTALVPAPVTPTG</sequence>
<feature type="transmembrane region" description="Helical" evidence="2">
    <location>
        <begin position="206"/>
        <end position="223"/>
    </location>
</feature>
<keyword evidence="2" id="KW-1133">Transmembrane helix</keyword>
<feature type="compositionally biased region" description="Low complexity" evidence="1">
    <location>
        <begin position="374"/>
        <end position="387"/>
    </location>
</feature>
<evidence type="ECO:0008006" key="5">
    <source>
        <dbReference type="Google" id="ProtNLM"/>
    </source>
</evidence>
<dbReference type="EMBL" id="JAGSOV010000010">
    <property type="protein sequence ID" value="MCO1654349.1"/>
    <property type="molecule type" value="Genomic_DNA"/>
</dbReference>
<reference evidence="3" key="1">
    <citation type="submission" date="2021-04" db="EMBL/GenBank/DDBJ databases">
        <title>Pseudonocardia sp. nov., isolated from sandy soil of mangrove forest.</title>
        <authorList>
            <person name="Zan Z."/>
            <person name="Huang R."/>
            <person name="Liu W."/>
        </authorList>
    </citation>
    <scope>NUCLEOTIDE SEQUENCE</scope>
    <source>
        <strain evidence="3">S2-4</strain>
    </source>
</reference>
<gene>
    <name evidence="3" type="ORF">KDL28_04705</name>
</gene>
<feature type="transmembrane region" description="Helical" evidence="2">
    <location>
        <begin position="232"/>
        <end position="254"/>
    </location>
</feature>
<dbReference type="RefSeq" id="WP_252435964.1">
    <property type="nucleotide sequence ID" value="NZ_JAGSOV010000010.1"/>
</dbReference>
<name>A0ABT0ZUI5_9PSEU</name>
<dbReference type="Pfam" id="PF22564">
    <property type="entry name" value="HAAS"/>
    <property type="match status" value="1"/>
</dbReference>
<evidence type="ECO:0000256" key="2">
    <source>
        <dbReference type="SAM" id="Phobius"/>
    </source>
</evidence>
<feature type="region of interest" description="Disordered" evidence="1">
    <location>
        <begin position="374"/>
        <end position="407"/>
    </location>
</feature>
<protein>
    <recommendedName>
        <fullName evidence="5">Proline-rich protein</fullName>
    </recommendedName>
</protein>
<keyword evidence="2" id="KW-0812">Transmembrane</keyword>
<feature type="compositionally biased region" description="Low complexity" evidence="1">
    <location>
        <begin position="322"/>
        <end position="337"/>
    </location>
</feature>
<comment type="caution">
    <text evidence="3">The sequence shown here is derived from an EMBL/GenBank/DDBJ whole genome shotgun (WGS) entry which is preliminary data.</text>
</comment>
<feature type="compositionally biased region" description="Low complexity" evidence="1">
    <location>
        <begin position="398"/>
        <end position="407"/>
    </location>
</feature>
<keyword evidence="2" id="KW-0472">Membrane</keyword>
<feature type="transmembrane region" description="Helical" evidence="2">
    <location>
        <begin position="176"/>
        <end position="200"/>
    </location>
</feature>
<accession>A0ABT0ZUI5</accession>